<dbReference type="PANTHER" id="PTHR43065:SF10">
    <property type="entry name" value="PEROXIDE STRESS-ACTIVATED HISTIDINE KINASE MAK3"/>
    <property type="match status" value="1"/>
</dbReference>
<dbReference type="SMART" id="SM00304">
    <property type="entry name" value="HAMP"/>
    <property type="match status" value="1"/>
</dbReference>
<dbReference type="SUPFAM" id="SSF158472">
    <property type="entry name" value="HAMP domain-like"/>
    <property type="match status" value="1"/>
</dbReference>
<dbReference type="Pfam" id="PF02743">
    <property type="entry name" value="dCache_1"/>
    <property type="match status" value="1"/>
</dbReference>
<dbReference type="InterPro" id="IPR029151">
    <property type="entry name" value="Sensor-like_sf"/>
</dbReference>
<dbReference type="InterPro" id="IPR003594">
    <property type="entry name" value="HATPase_dom"/>
</dbReference>
<dbReference type="AlphaFoldDB" id="A0AAU9EAL7"/>
<feature type="domain" description="HAMP" evidence="16">
    <location>
        <begin position="321"/>
        <end position="373"/>
    </location>
</feature>
<evidence type="ECO:0000256" key="2">
    <source>
        <dbReference type="ARBA" id="ARBA00004651"/>
    </source>
</evidence>
<evidence type="ECO:0000256" key="10">
    <source>
        <dbReference type="ARBA" id="ARBA00022840"/>
    </source>
</evidence>
<dbReference type="InterPro" id="IPR033479">
    <property type="entry name" value="dCache_1"/>
</dbReference>
<dbReference type="Pfam" id="PF00672">
    <property type="entry name" value="HAMP"/>
    <property type="match status" value="1"/>
</dbReference>
<keyword evidence="13" id="KW-0472">Membrane</keyword>
<keyword evidence="14" id="KW-0175">Coiled coil</keyword>
<keyword evidence="9" id="KW-0418">Kinase</keyword>
<dbReference type="InterPro" id="IPR005467">
    <property type="entry name" value="His_kinase_dom"/>
</dbReference>
<keyword evidence="6" id="KW-0808">Transferase</keyword>
<dbReference type="PROSITE" id="PS50109">
    <property type="entry name" value="HIS_KIN"/>
    <property type="match status" value="1"/>
</dbReference>
<dbReference type="InterPro" id="IPR003660">
    <property type="entry name" value="HAMP_dom"/>
</dbReference>
<evidence type="ECO:0000256" key="13">
    <source>
        <dbReference type="ARBA" id="ARBA00023136"/>
    </source>
</evidence>
<protein>
    <recommendedName>
        <fullName evidence="3">histidine kinase</fullName>
        <ecNumber evidence="3">2.7.13.3</ecNumber>
    </recommendedName>
</protein>
<gene>
    <name evidence="17" type="ORF">FAK_12040</name>
</gene>
<dbReference type="InterPro" id="IPR036890">
    <property type="entry name" value="HATPase_C_sf"/>
</dbReference>
<dbReference type="CDD" id="cd18773">
    <property type="entry name" value="PDC1_HK_sensor"/>
    <property type="match status" value="1"/>
</dbReference>
<evidence type="ECO:0000256" key="3">
    <source>
        <dbReference type="ARBA" id="ARBA00012438"/>
    </source>
</evidence>
<sequence>MKLKSSVFYKLLLFILPLVVLPTAVVGYYSIQASVERVNRLVRQEQMVQVEAAAKKIDDVLHSCRIDLTTITGLPLIEDYNLARSFRLKAEAGFNRDNIVRLFQDFLARTPFYWQLRYVDAAGRELIKVRRGQKDPSLGQAEASLLAAARGPLSGGAYFSALQQNPELGGLVMHCARPTDSPWHQFTGLVIIDLDFSRITEMVRTIKVGQRGYAFLLNQEGRSIAHPHARPYELGPEAGPDSLRHLVADMVSGNTGWRTYRFQGEEKVAAFAPIPTLRWSVAATIPVKEFRQEADAIQDRVIQVMVIALILAVTGVSILSYNLLKPVRSLAAATERLAAGQSAEELPVTSRDELGELTRAFNRMNRNLERTQAELVRSEKLVSLGRLSAGVAHEIRNPLSAMQGAMVHLQRRRADDPLISEYGKIVCEEIERLNRFVTEFLYFARQAPPQPVPTDLNGLVKSVQALFRAEAEKREIRFHDLLDETLPLVLLDPHQMEQVLVNLLINAMDALPAEGGYITFSTTWQRPLPGVEGQVRLAVEDSGSGITPEQQASIFDPFFTTKDAGTGLGLTLSLGIVQGHGGELEVRSRPGHGTTVIIKLPYRPAAQPDREELVG</sequence>
<evidence type="ECO:0000256" key="12">
    <source>
        <dbReference type="ARBA" id="ARBA00023012"/>
    </source>
</evidence>
<dbReference type="CDD" id="cd00082">
    <property type="entry name" value="HisKA"/>
    <property type="match status" value="1"/>
</dbReference>
<dbReference type="GO" id="GO:0005886">
    <property type="term" value="C:plasma membrane"/>
    <property type="evidence" value="ECO:0007669"/>
    <property type="project" value="UniProtKB-SubCell"/>
</dbReference>
<feature type="coiled-coil region" evidence="14">
    <location>
        <begin position="354"/>
        <end position="381"/>
    </location>
</feature>
<reference evidence="18" key="1">
    <citation type="journal article" date="2023" name="Arch. Microbiol.">
        <title>Desulfoferula mesophilus gen. nov. sp. nov., a mesophilic sulfate-reducing bacterium isolated from a brackish lake sediment.</title>
        <authorList>
            <person name="Watanabe T."/>
            <person name="Yabe T."/>
            <person name="Tsuji J.M."/>
            <person name="Fukui M."/>
        </authorList>
    </citation>
    <scope>NUCLEOTIDE SEQUENCE [LARGE SCALE GENOMIC DNA]</scope>
    <source>
        <strain evidence="18">12FAK</strain>
    </source>
</reference>
<dbReference type="PRINTS" id="PR00344">
    <property type="entry name" value="BCTRLSENSOR"/>
</dbReference>
<evidence type="ECO:0000256" key="4">
    <source>
        <dbReference type="ARBA" id="ARBA00022475"/>
    </source>
</evidence>
<keyword evidence="12" id="KW-0902">Two-component regulatory system</keyword>
<dbReference type="GO" id="GO:0005524">
    <property type="term" value="F:ATP binding"/>
    <property type="evidence" value="ECO:0007669"/>
    <property type="project" value="UniProtKB-KW"/>
</dbReference>
<dbReference type="GO" id="GO:0000155">
    <property type="term" value="F:phosphorelay sensor kinase activity"/>
    <property type="evidence" value="ECO:0007669"/>
    <property type="project" value="InterPro"/>
</dbReference>
<evidence type="ECO:0000256" key="8">
    <source>
        <dbReference type="ARBA" id="ARBA00022741"/>
    </source>
</evidence>
<dbReference type="KEGG" id="dmp:FAK_12040"/>
<dbReference type="CDD" id="cd12912">
    <property type="entry name" value="PDC2_MCP_like"/>
    <property type="match status" value="1"/>
</dbReference>
<feature type="domain" description="Histidine kinase" evidence="15">
    <location>
        <begin position="390"/>
        <end position="604"/>
    </location>
</feature>
<dbReference type="PANTHER" id="PTHR43065">
    <property type="entry name" value="SENSOR HISTIDINE KINASE"/>
    <property type="match status" value="1"/>
</dbReference>
<keyword evidence="7" id="KW-0812">Transmembrane</keyword>
<dbReference type="Gene3D" id="1.10.287.130">
    <property type="match status" value="1"/>
</dbReference>
<evidence type="ECO:0000256" key="5">
    <source>
        <dbReference type="ARBA" id="ARBA00022553"/>
    </source>
</evidence>
<dbReference type="Pfam" id="PF02518">
    <property type="entry name" value="HATPase_c"/>
    <property type="match status" value="1"/>
</dbReference>
<dbReference type="InterPro" id="IPR003661">
    <property type="entry name" value="HisK_dim/P_dom"/>
</dbReference>
<evidence type="ECO:0000256" key="1">
    <source>
        <dbReference type="ARBA" id="ARBA00000085"/>
    </source>
</evidence>
<dbReference type="Proteomes" id="UP001366166">
    <property type="component" value="Chromosome"/>
</dbReference>
<evidence type="ECO:0000256" key="6">
    <source>
        <dbReference type="ARBA" id="ARBA00022679"/>
    </source>
</evidence>
<dbReference type="EC" id="2.7.13.3" evidence="3"/>
<dbReference type="RefSeq" id="WP_338605864.1">
    <property type="nucleotide sequence ID" value="NZ_AP028679.1"/>
</dbReference>
<evidence type="ECO:0000256" key="11">
    <source>
        <dbReference type="ARBA" id="ARBA00022989"/>
    </source>
</evidence>
<comment type="catalytic activity">
    <reaction evidence="1">
        <text>ATP + protein L-histidine = ADP + protein N-phospho-L-histidine.</text>
        <dbReference type="EC" id="2.7.13.3"/>
    </reaction>
</comment>
<keyword evidence="8" id="KW-0547">Nucleotide-binding</keyword>
<evidence type="ECO:0000259" key="16">
    <source>
        <dbReference type="PROSITE" id="PS50885"/>
    </source>
</evidence>
<dbReference type="Gene3D" id="3.30.450.20">
    <property type="entry name" value="PAS domain"/>
    <property type="match status" value="1"/>
</dbReference>
<proteinExistence type="predicted"/>
<keyword evidence="4" id="KW-1003">Cell membrane</keyword>
<evidence type="ECO:0000256" key="7">
    <source>
        <dbReference type="ARBA" id="ARBA00022692"/>
    </source>
</evidence>
<dbReference type="SMART" id="SM00387">
    <property type="entry name" value="HATPase_c"/>
    <property type="match status" value="1"/>
</dbReference>
<keyword evidence="11" id="KW-1133">Transmembrane helix</keyword>
<dbReference type="SUPFAM" id="SSF55874">
    <property type="entry name" value="ATPase domain of HSP90 chaperone/DNA topoisomerase II/histidine kinase"/>
    <property type="match status" value="1"/>
</dbReference>
<evidence type="ECO:0000256" key="14">
    <source>
        <dbReference type="SAM" id="Coils"/>
    </source>
</evidence>
<accession>A0AAU9EAL7</accession>
<dbReference type="CDD" id="cd06225">
    <property type="entry name" value="HAMP"/>
    <property type="match status" value="1"/>
</dbReference>
<keyword evidence="5" id="KW-0597">Phosphoprotein</keyword>
<comment type="subcellular location">
    <subcellularLocation>
        <location evidence="2">Cell membrane</location>
        <topology evidence="2">Multi-pass membrane protein</topology>
    </subcellularLocation>
</comment>
<dbReference type="EMBL" id="AP028679">
    <property type="protein sequence ID" value="BEQ14138.1"/>
    <property type="molecule type" value="Genomic_DNA"/>
</dbReference>
<organism evidence="17 18">
    <name type="scientific">Desulfoferula mesophila</name>
    <dbReference type="NCBI Taxonomy" id="3058419"/>
    <lineage>
        <taxon>Bacteria</taxon>
        <taxon>Pseudomonadati</taxon>
        <taxon>Thermodesulfobacteriota</taxon>
        <taxon>Desulfarculia</taxon>
        <taxon>Desulfarculales</taxon>
        <taxon>Desulfarculaceae</taxon>
        <taxon>Desulfoferula</taxon>
    </lineage>
</organism>
<dbReference type="SUPFAM" id="SSF103190">
    <property type="entry name" value="Sensory domain-like"/>
    <property type="match status" value="1"/>
</dbReference>
<dbReference type="InterPro" id="IPR004358">
    <property type="entry name" value="Sig_transdc_His_kin-like_C"/>
</dbReference>
<keyword evidence="10" id="KW-0067">ATP-binding</keyword>
<evidence type="ECO:0000313" key="18">
    <source>
        <dbReference type="Proteomes" id="UP001366166"/>
    </source>
</evidence>
<evidence type="ECO:0000313" key="17">
    <source>
        <dbReference type="EMBL" id="BEQ14138.1"/>
    </source>
</evidence>
<keyword evidence="18" id="KW-1185">Reference proteome</keyword>
<evidence type="ECO:0000259" key="15">
    <source>
        <dbReference type="PROSITE" id="PS50109"/>
    </source>
</evidence>
<dbReference type="PROSITE" id="PS50885">
    <property type="entry name" value="HAMP"/>
    <property type="match status" value="1"/>
</dbReference>
<dbReference type="Gene3D" id="3.30.565.10">
    <property type="entry name" value="Histidine kinase-like ATPase, C-terminal domain"/>
    <property type="match status" value="1"/>
</dbReference>
<evidence type="ECO:0000256" key="9">
    <source>
        <dbReference type="ARBA" id="ARBA00022777"/>
    </source>
</evidence>
<dbReference type="Pfam" id="PF00512">
    <property type="entry name" value="HisKA"/>
    <property type="match status" value="1"/>
</dbReference>
<dbReference type="Gene3D" id="1.10.8.500">
    <property type="entry name" value="HAMP domain in histidine kinase"/>
    <property type="match status" value="1"/>
</dbReference>
<dbReference type="SUPFAM" id="SSF47384">
    <property type="entry name" value="Homodimeric domain of signal transducing histidine kinase"/>
    <property type="match status" value="1"/>
</dbReference>
<dbReference type="InterPro" id="IPR036097">
    <property type="entry name" value="HisK_dim/P_sf"/>
</dbReference>
<name>A0AAU9EAL7_9BACT</name>
<dbReference type="SMART" id="SM00388">
    <property type="entry name" value="HisKA"/>
    <property type="match status" value="1"/>
</dbReference>